<evidence type="ECO:0000256" key="6">
    <source>
        <dbReference type="ARBA" id="ARBA00034078"/>
    </source>
</evidence>
<dbReference type="GO" id="GO:0051537">
    <property type="term" value="F:2 iron, 2 sulfur cluster binding"/>
    <property type="evidence" value="ECO:0007669"/>
    <property type="project" value="UniProtKB-KW"/>
</dbReference>
<evidence type="ECO:0000256" key="4">
    <source>
        <dbReference type="ARBA" id="ARBA00023004"/>
    </source>
</evidence>
<dbReference type="Pfam" id="PF01257">
    <property type="entry name" value="2Fe-2S_thioredx"/>
    <property type="match status" value="1"/>
</dbReference>
<comment type="similarity">
    <text evidence="1">Belongs to the complex I 24 kDa subunit family.</text>
</comment>
<dbReference type="RefSeq" id="WP_084712065.1">
    <property type="nucleotide sequence ID" value="NZ_BALE01000010.1"/>
</dbReference>
<reference evidence="8 9" key="1">
    <citation type="submission" date="2012-10" db="EMBL/GenBank/DDBJ databases">
        <title>Genome sequencing of Tanticharoenia sakaeratensis NBRC 103193.</title>
        <authorList>
            <person name="Azuma Y."/>
            <person name="Hadano H."/>
            <person name="Hirakawa H."/>
            <person name="Matsushita K."/>
        </authorList>
    </citation>
    <scope>NUCLEOTIDE SEQUENCE [LARGE SCALE GENOMIC DNA]</scope>
    <source>
        <strain evidence="8 9">NBRC 103193</strain>
    </source>
</reference>
<feature type="binding site" evidence="7">
    <location>
        <position position="102"/>
    </location>
    <ligand>
        <name>[2Fe-2S] cluster</name>
        <dbReference type="ChEBI" id="CHEBI:190135"/>
    </ligand>
</feature>
<evidence type="ECO:0000256" key="5">
    <source>
        <dbReference type="ARBA" id="ARBA00023014"/>
    </source>
</evidence>
<dbReference type="InterPro" id="IPR041921">
    <property type="entry name" value="NuoE_N"/>
</dbReference>
<dbReference type="InterPro" id="IPR002023">
    <property type="entry name" value="NuoE-like"/>
</dbReference>
<keyword evidence="2 7" id="KW-0001">2Fe-2S</keyword>
<comment type="cofactor">
    <cofactor evidence="7">
        <name>[2Fe-2S] cluster</name>
        <dbReference type="ChEBI" id="CHEBI:190135"/>
    </cofactor>
    <text evidence="7">Binds 1 [2Fe-2S] cluster.</text>
</comment>
<dbReference type="PIRSF" id="PIRSF000216">
    <property type="entry name" value="NADH_DH_24kDa"/>
    <property type="match status" value="1"/>
</dbReference>
<protein>
    <submittedName>
        <fullName evidence="8">NADH-quinone oxidoreductase subunit E</fullName>
    </submittedName>
</protein>
<organism evidence="8 9">
    <name type="scientific">Tanticharoenia sakaeratensis NBRC 103193</name>
    <dbReference type="NCBI Taxonomy" id="1231623"/>
    <lineage>
        <taxon>Bacteria</taxon>
        <taxon>Pseudomonadati</taxon>
        <taxon>Pseudomonadota</taxon>
        <taxon>Alphaproteobacteria</taxon>
        <taxon>Acetobacterales</taxon>
        <taxon>Acetobacteraceae</taxon>
        <taxon>Tanticharoenia</taxon>
    </lineage>
</organism>
<dbReference type="NCBIfam" id="NF005722">
    <property type="entry name" value="PRK07539.1-2"/>
    <property type="match status" value="1"/>
</dbReference>
<accession>A0A0D6MJT4</accession>
<comment type="caution">
    <text evidence="8">The sequence shown here is derived from an EMBL/GenBank/DDBJ whole genome shotgun (WGS) entry which is preliminary data.</text>
</comment>
<evidence type="ECO:0000256" key="7">
    <source>
        <dbReference type="PIRSR" id="PIRSR000216-1"/>
    </source>
</evidence>
<name>A0A0D6MJT4_9PROT</name>
<dbReference type="Proteomes" id="UP000032679">
    <property type="component" value="Unassembled WGS sequence"/>
</dbReference>
<dbReference type="EMBL" id="BALE01000010">
    <property type="protein sequence ID" value="GAN53538.1"/>
    <property type="molecule type" value="Genomic_DNA"/>
</dbReference>
<feature type="binding site" evidence="7">
    <location>
        <position position="142"/>
    </location>
    <ligand>
        <name>[2Fe-2S] cluster</name>
        <dbReference type="ChEBI" id="CHEBI:190135"/>
    </ligand>
</feature>
<dbReference type="PANTHER" id="PTHR10371:SF3">
    <property type="entry name" value="NADH DEHYDROGENASE [UBIQUINONE] FLAVOPROTEIN 2, MITOCHONDRIAL"/>
    <property type="match status" value="1"/>
</dbReference>
<dbReference type="OrthoDB" id="9807941at2"/>
<dbReference type="CDD" id="cd03064">
    <property type="entry name" value="TRX_Fd_NuoE"/>
    <property type="match status" value="1"/>
</dbReference>
<gene>
    <name evidence="8" type="ORF">Tasa_010_085</name>
</gene>
<feature type="binding site" evidence="7">
    <location>
        <position position="138"/>
    </location>
    <ligand>
        <name>[2Fe-2S] cluster</name>
        <dbReference type="ChEBI" id="CHEBI:190135"/>
    </ligand>
</feature>
<dbReference type="PANTHER" id="PTHR10371">
    <property type="entry name" value="NADH DEHYDROGENASE UBIQUINONE FLAVOPROTEIN 2, MITOCHONDRIAL"/>
    <property type="match status" value="1"/>
</dbReference>
<comment type="cofactor">
    <cofactor evidence="6">
        <name>[2Fe-2S] cluster</name>
        <dbReference type="ChEBI" id="CHEBI:190135"/>
    </cofactor>
</comment>
<evidence type="ECO:0000313" key="8">
    <source>
        <dbReference type="EMBL" id="GAN53538.1"/>
    </source>
</evidence>
<feature type="binding site" evidence="7">
    <location>
        <position position="97"/>
    </location>
    <ligand>
        <name>[2Fe-2S] cluster</name>
        <dbReference type="ChEBI" id="CHEBI:190135"/>
    </ligand>
</feature>
<evidence type="ECO:0000256" key="1">
    <source>
        <dbReference type="ARBA" id="ARBA00010643"/>
    </source>
</evidence>
<dbReference type="SUPFAM" id="SSF52833">
    <property type="entry name" value="Thioredoxin-like"/>
    <property type="match status" value="1"/>
</dbReference>
<dbReference type="GO" id="GO:0003954">
    <property type="term" value="F:NADH dehydrogenase activity"/>
    <property type="evidence" value="ECO:0007669"/>
    <property type="project" value="TreeGrafter"/>
</dbReference>
<dbReference type="GO" id="GO:0046872">
    <property type="term" value="F:metal ion binding"/>
    <property type="evidence" value="ECO:0007669"/>
    <property type="project" value="UniProtKB-KW"/>
</dbReference>
<dbReference type="Gene3D" id="1.10.10.1590">
    <property type="entry name" value="NADH-quinone oxidoreductase subunit E"/>
    <property type="match status" value="1"/>
</dbReference>
<proteinExistence type="inferred from homology"/>
<dbReference type="PROSITE" id="PS01099">
    <property type="entry name" value="COMPLEX1_24K"/>
    <property type="match status" value="1"/>
</dbReference>
<evidence type="ECO:0000256" key="3">
    <source>
        <dbReference type="ARBA" id="ARBA00022723"/>
    </source>
</evidence>
<keyword evidence="5 7" id="KW-0411">Iron-sulfur</keyword>
<dbReference type="STRING" id="1231623.Tasa_010_085"/>
<evidence type="ECO:0000256" key="2">
    <source>
        <dbReference type="ARBA" id="ARBA00022714"/>
    </source>
</evidence>
<dbReference type="InterPro" id="IPR042128">
    <property type="entry name" value="NuoE_dom"/>
</dbReference>
<sequence length="179" mass="19777">MSIVETPASGVPAGTPPEFPQDLRDKIADMVAHEHHARGAAIEAMRLTQKRFGWLCDAHMREIAKLCSMSMADLDGIATFFNLLFRKPVGENVVMLCDSVSCWLMGEEKVRARFCEKLGIKRGQTTPDGKVTFLPIVCLGHCDHAPAMLVNEELYGNVDTETVDRVIDQMKNGSVRGES</sequence>
<keyword evidence="4 7" id="KW-0408">Iron</keyword>
<evidence type="ECO:0000313" key="9">
    <source>
        <dbReference type="Proteomes" id="UP000032679"/>
    </source>
</evidence>
<keyword evidence="9" id="KW-1185">Reference proteome</keyword>
<keyword evidence="3 7" id="KW-0479">Metal-binding</keyword>
<dbReference type="InterPro" id="IPR036249">
    <property type="entry name" value="Thioredoxin-like_sf"/>
</dbReference>
<dbReference type="AlphaFoldDB" id="A0A0D6MJT4"/>
<dbReference type="Gene3D" id="3.40.30.10">
    <property type="entry name" value="Glutaredoxin"/>
    <property type="match status" value="1"/>
</dbReference>